<dbReference type="Proteomes" id="UP000037035">
    <property type="component" value="Unassembled WGS sequence"/>
</dbReference>
<accession>A0A0L6VBC8</accession>
<evidence type="ECO:0000313" key="1">
    <source>
        <dbReference type="EMBL" id="KNZ58024.1"/>
    </source>
</evidence>
<dbReference type="VEuPathDB" id="FungiDB:VP01_2012g1"/>
<dbReference type="EMBL" id="LAVV01006852">
    <property type="protein sequence ID" value="KNZ58024.1"/>
    <property type="molecule type" value="Genomic_DNA"/>
</dbReference>
<evidence type="ECO:0000313" key="2">
    <source>
        <dbReference type="Proteomes" id="UP000037035"/>
    </source>
</evidence>
<keyword evidence="2" id="KW-1185">Reference proteome</keyword>
<dbReference type="AlphaFoldDB" id="A0A0L6VBC8"/>
<organism evidence="1 2">
    <name type="scientific">Puccinia sorghi</name>
    <dbReference type="NCBI Taxonomy" id="27349"/>
    <lineage>
        <taxon>Eukaryota</taxon>
        <taxon>Fungi</taxon>
        <taxon>Dikarya</taxon>
        <taxon>Basidiomycota</taxon>
        <taxon>Pucciniomycotina</taxon>
        <taxon>Pucciniomycetes</taxon>
        <taxon>Pucciniales</taxon>
        <taxon>Pucciniaceae</taxon>
        <taxon>Puccinia</taxon>
    </lineage>
</organism>
<comment type="caution">
    <text evidence="1">The sequence shown here is derived from an EMBL/GenBank/DDBJ whole genome shotgun (WGS) entry which is preliminary data.</text>
</comment>
<protein>
    <submittedName>
        <fullName evidence="1">Uncharacterized protein</fullName>
    </submittedName>
</protein>
<reference evidence="1 2" key="1">
    <citation type="submission" date="2015-08" db="EMBL/GenBank/DDBJ databases">
        <title>Next Generation Sequencing and Analysis of the Genome of Puccinia sorghi L Schw, the Causal Agent of Maize Common Rust.</title>
        <authorList>
            <person name="Rochi L."/>
            <person name="Burguener G."/>
            <person name="Darino M."/>
            <person name="Turjanski A."/>
            <person name="Kreff E."/>
            <person name="Dieguez M.J."/>
            <person name="Sacco F."/>
        </authorList>
    </citation>
    <scope>NUCLEOTIDE SEQUENCE [LARGE SCALE GENOMIC DNA]</scope>
    <source>
        <strain evidence="1 2">RO10H11247</strain>
    </source>
</reference>
<sequence>MKNQHPNIHLLCIGSQIMKMCTTILQNHHWNFGECVSGKRPYMLMNVRDSNHNNFNNFKPGSQRHLMGALNPWQQCGVWVRVDPFSPPFAVARHFWRVTATATMCCPKSAMKPPTWHFWGLSYTLPILVTKFFPTLYSIPLVLLCKVTLAGIITYHNSCYPLSFITPRAFRNTCSTGPKGTLNTPACRTLCARGILFLASRYLTASLNTDFTKNHHELLSRHCTSLCKMKLQQAHTNKWRHTHCFLQLTTPKHRKDLKKLSLILFLLNKLSSVEISTLPFLLSFLTVTESTQYKIILFISVLNSYMSSLVPSLLKVKSTQSTLLVLLPLFLHHPEPIRRLSLSSPPFNLNPLHPLLLQL</sequence>
<gene>
    <name evidence="1" type="ORF">VP01_2012g1</name>
</gene>
<name>A0A0L6VBC8_9BASI</name>
<proteinExistence type="predicted"/>